<dbReference type="STRING" id="551996.SAMN05192573_109148"/>
<accession>A0A1G8C7J6</accession>
<dbReference type="SUPFAM" id="SSF63829">
    <property type="entry name" value="Calcium-dependent phosphotriesterase"/>
    <property type="match status" value="1"/>
</dbReference>
<dbReference type="Proteomes" id="UP000199705">
    <property type="component" value="Unassembled WGS sequence"/>
</dbReference>
<dbReference type="EMBL" id="FNCG01000009">
    <property type="protein sequence ID" value="SDH40840.1"/>
    <property type="molecule type" value="Genomic_DNA"/>
</dbReference>
<dbReference type="Gene3D" id="2.130.10.10">
    <property type="entry name" value="YVTN repeat-like/Quinoprotein amine dehydrogenase"/>
    <property type="match status" value="2"/>
</dbReference>
<dbReference type="RefSeq" id="WP_091170162.1">
    <property type="nucleotide sequence ID" value="NZ_FNCG01000009.1"/>
</dbReference>
<evidence type="ECO:0008006" key="3">
    <source>
        <dbReference type="Google" id="ProtNLM"/>
    </source>
</evidence>
<name>A0A1G8C7J6_9SPHI</name>
<organism evidence="1 2">
    <name type="scientific">Mucilaginibacter gossypii</name>
    <dbReference type="NCBI Taxonomy" id="551996"/>
    <lineage>
        <taxon>Bacteria</taxon>
        <taxon>Pseudomonadati</taxon>
        <taxon>Bacteroidota</taxon>
        <taxon>Sphingobacteriia</taxon>
        <taxon>Sphingobacteriales</taxon>
        <taxon>Sphingobacteriaceae</taxon>
        <taxon>Mucilaginibacter</taxon>
    </lineage>
</organism>
<keyword evidence="2" id="KW-1185">Reference proteome</keyword>
<dbReference type="InterPro" id="IPR015943">
    <property type="entry name" value="WD40/YVTN_repeat-like_dom_sf"/>
</dbReference>
<evidence type="ECO:0000313" key="1">
    <source>
        <dbReference type="EMBL" id="SDH40840.1"/>
    </source>
</evidence>
<proteinExistence type="predicted"/>
<protein>
    <recommendedName>
        <fullName evidence="3">Two component regulator propeller</fullName>
    </recommendedName>
</protein>
<gene>
    <name evidence="1" type="ORF">SAMN05192573_109148</name>
</gene>
<dbReference type="AlphaFoldDB" id="A0A1G8C7J6"/>
<sequence>MLALLSPTKIRRVLFICLFIFILPSALFAQNLFLQKVEMCNITNYCMDCGDTKASCDQLAIDFVSARINNRYLLKEATGSITFQVLVDERGFSCVLSHNDASKSALTNELITYLNGCIWKPAKVDGKPVASSVNVIFRFISGGVYGQVQRLDLAEMKPPGDPTIYNKTFTYANPSLKNYDFTVWTKYNSPLVDNIGKSAAMDQSDLLWYATEKGMTRFEGTTFIPVNEYNSPFPSDANIKEVTIDRDNNKWVYYDNKIFMYGSGGWQLFDFKQFLAGGVNQVLNSRNGELLFTTQNGLVVKRKDKVVVINKKSMPEMPSSNVLFAYVDSQKRLWIGTSKGTIMIDKSVITSFNSLNNTPLKNASISGAVEDEKGNVYFSLVDCNKQTGENDSDKEGIAVLKFNGNWLHYNDKNSGMPANHVNTMLYDKFEHVLWLGTDESGIARFDLNNGWENYHNNNSPLPGFTIYQIVQDSKGVIYATTANGLLRIRKKAGA</sequence>
<evidence type="ECO:0000313" key="2">
    <source>
        <dbReference type="Proteomes" id="UP000199705"/>
    </source>
</evidence>
<reference evidence="2" key="1">
    <citation type="submission" date="2016-10" db="EMBL/GenBank/DDBJ databases">
        <authorList>
            <person name="Varghese N."/>
            <person name="Submissions S."/>
        </authorList>
    </citation>
    <scope>NUCLEOTIDE SEQUENCE [LARGE SCALE GENOMIC DNA]</scope>
    <source>
        <strain evidence="2">Gh-67</strain>
    </source>
</reference>